<sequence>MGFIFYATYYTIPKFSFASDSLVKVLQTKGWIESNFQSQEIYYLGKKLDPNFNFLLVQTIISTKGEKIGPFPFANTLITTPFVWIGHPEWILYLSAFFLVHT</sequence>
<reference evidence="1 2" key="1">
    <citation type="submission" date="2013-01" db="EMBL/GenBank/DDBJ databases">
        <authorList>
            <person name="Harkins D.M."/>
            <person name="Durkin A.S."/>
            <person name="Brinkac L.M."/>
            <person name="Haft D.H."/>
            <person name="Selengut J.D."/>
            <person name="Sanka R."/>
            <person name="DePew J."/>
            <person name="Purushe J."/>
            <person name="Hospenthal D.R."/>
            <person name="Murray C.K."/>
            <person name="Pimentel G."/>
            <person name="Wasfy M."/>
            <person name="Parker T."/>
            <person name="Miller R.S."/>
            <person name="Vinetz J.M."/>
            <person name="Sutton G.G."/>
            <person name="Nierman W.C."/>
            <person name="Fouts D.E."/>
        </authorList>
    </citation>
    <scope>NUCLEOTIDE SEQUENCE [LARGE SCALE GENOMIC DNA]</scope>
    <source>
        <strain evidence="1 2">2006001854</strain>
    </source>
</reference>
<comment type="caution">
    <text evidence="1">The sequence shown here is derived from an EMBL/GenBank/DDBJ whole genome shotgun (WGS) entry which is preliminary data.</text>
</comment>
<gene>
    <name evidence="1" type="ORF">LEP1GSC037_2879</name>
</gene>
<organism evidence="1 2">
    <name type="scientific">Leptospira interrogans str. 2006001854</name>
    <dbReference type="NCBI Taxonomy" id="1001590"/>
    <lineage>
        <taxon>Bacteria</taxon>
        <taxon>Pseudomonadati</taxon>
        <taxon>Spirochaetota</taxon>
        <taxon>Spirochaetia</taxon>
        <taxon>Leptospirales</taxon>
        <taxon>Leptospiraceae</taxon>
        <taxon>Leptospira</taxon>
    </lineage>
</organism>
<protein>
    <submittedName>
        <fullName evidence="1">Uncharacterized protein</fullName>
    </submittedName>
</protein>
<dbReference type="Proteomes" id="UP000012128">
    <property type="component" value="Unassembled WGS sequence"/>
</dbReference>
<evidence type="ECO:0000313" key="2">
    <source>
        <dbReference type="Proteomes" id="UP000012128"/>
    </source>
</evidence>
<dbReference type="EMBL" id="AFLW02000031">
    <property type="protein sequence ID" value="EMM84043.1"/>
    <property type="molecule type" value="Genomic_DNA"/>
</dbReference>
<name>M6GGD5_LEPIR</name>
<evidence type="ECO:0000313" key="1">
    <source>
        <dbReference type="EMBL" id="EMM84043.1"/>
    </source>
</evidence>
<dbReference type="AlphaFoldDB" id="M6GGD5"/>
<accession>M6GGD5</accession>
<proteinExistence type="predicted"/>